<organism evidence="3 4">
    <name type="scientific">Ephemerocybe angulata</name>
    <dbReference type="NCBI Taxonomy" id="980116"/>
    <lineage>
        <taxon>Eukaryota</taxon>
        <taxon>Fungi</taxon>
        <taxon>Dikarya</taxon>
        <taxon>Basidiomycota</taxon>
        <taxon>Agaricomycotina</taxon>
        <taxon>Agaricomycetes</taxon>
        <taxon>Agaricomycetidae</taxon>
        <taxon>Agaricales</taxon>
        <taxon>Agaricineae</taxon>
        <taxon>Psathyrellaceae</taxon>
        <taxon>Ephemerocybe</taxon>
    </lineage>
</organism>
<comment type="caution">
    <text evidence="3">The sequence shown here is derived from an EMBL/GenBank/DDBJ whole genome shotgun (WGS) entry which is preliminary data.</text>
</comment>
<dbReference type="AlphaFoldDB" id="A0A8H6MAV0"/>
<accession>A0A8H6MAV0</accession>
<keyword evidence="4" id="KW-1185">Reference proteome</keyword>
<dbReference type="OrthoDB" id="10387356at2759"/>
<dbReference type="EMBL" id="JACGCI010000022">
    <property type="protein sequence ID" value="KAF6757427.1"/>
    <property type="molecule type" value="Genomic_DNA"/>
</dbReference>
<feature type="region of interest" description="Disordered" evidence="1">
    <location>
        <begin position="196"/>
        <end position="293"/>
    </location>
</feature>
<dbReference type="Proteomes" id="UP000521943">
    <property type="component" value="Unassembled WGS sequence"/>
</dbReference>
<evidence type="ECO:0000256" key="2">
    <source>
        <dbReference type="SAM" id="SignalP"/>
    </source>
</evidence>
<feature type="signal peptide" evidence="2">
    <location>
        <begin position="1"/>
        <end position="22"/>
    </location>
</feature>
<gene>
    <name evidence="3" type="ORF">DFP72DRAFT_891122</name>
</gene>
<evidence type="ECO:0000256" key="1">
    <source>
        <dbReference type="SAM" id="MobiDB-lite"/>
    </source>
</evidence>
<keyword evidence="2" id="KW-0732">Signal</keyword>
<feature type="region of interest" description="Disordered" evidence="1">
    <location>
        <begin position="135"/>
        <end position="167"/>
    </location>
</feature>
<name>A0A8H6MAV0_9AGAR</name>
<evidence type="ECO:0000313" key="3">
    <source>
        <dbReference type="EMBL" id="KAF6757427.1"/>
    </source>
</evidence>
<feature type="compositionally biased region" description="Basic residues" evidence="1">
    <location>
        <begin position="238"/>
        <end position="293"/>
    </location>
</feature>
<evidence type="ECO:0000313" key="4">
    <source>
        <dbReference type="Proteomes" id="UP000521943"/>
    </source>
</evidence>
<proteinExistence type="predicted"/>
<feature type="chain" id="PRO_5034187748" evidence="2">
    <location>
        <begin position="23"/>
        <end position="293"/>
    </location>
</feature>
<protein>
    <submittedName>
        <fullName evidence="3">Uncharacterized protein</fullName>
    </submittedName>
</protein>
<reference evidence="3 4" key="1">
    <citation type="submission" date="2020-07" db="EMBL/GenBank/DDBJ databases">
        <title>Comparative genomics of pyrophilous fungi reveals a link between fire events and developmental genes.</title>
        <authorList>
            <consortium name="DOE Joint Genome Institute"/>
            <person name="Steindorff A.S."/>
            <person name="Carver A."/>
            <person name="Calhoun S."/>
            <person name="Stillman K."/>
            <person name="Liu H."/>
            <person name="Lipzen A."/>
            <person name="Pangilinan J."/>
            <person name="Labutti K."/>
            <person name="Bruns T.D."/>
            <person name="Grigoriev I.V."/>
        </authorList>
    </citation>
    <scope>NUCLEOTIDE SEQUENCE [LARGE SCALE GENOMIC DNA]</scope>
    <source>
        <strain evidence="3 4">CBS 144469</strain>
    </source>
</reference>
<feature type="compositionally biased region" description="Basic and acidic residues" evidence="1">
    <location>
        <begin position="152"/>
        <end position="167"/>
    </location>
</feature>
<sequence length="293" mass="31582">MKSTFQSLAVVSVLSLSTLVSASPISFGDVDARDVGLGYDEVDARDFDLHYDEVDAREFDIQYDEVDARDFDLGYDEYDARDFEVDDFLFSRAAAAKIAEATLRKMAQRNGALRQGIKDTADMAAEKGAEFFDAVTSDNEPKPPSQIHKAMKLPDLHPKKQEPVKEKLPGLSDKVSKMTPIPSKKESILEAVEKANPGWGKKAGGGSDGAVCSRDSGGSCTKPAAKKVAATRGVAATKKAKKSGTSKKAKKSKKAPKVAPKKAATKKVTSKSKKQATAKRAAGRKKVTSKRRK</sequence>